<reference evidence="9 10" key="1">
    <citation type="submission" date="2018-07" db="EMBL/GenBank/DDBJ databases">
        <title>Genomic Encyclopedia of Type Strains, Phase IV (KMG-IV): sequencing the most valuable type-strain genomes for metagenomic binning, comparative biology and taxonomic classification.</title>
        <authorList>
            <person name="Goeker M."/>
        </authorList>
    </citation>
    <scope>NUCLEOTIDE SEQUENCE [LARGE SCALE GENOMIC DNA]</scope>
    <source>
        <strain evidence="9 10">DSM 21634</strain>
    </source>
</reference>
<dbReference type="NCBIfam" id="NF005306">
    <property type="entry name" value="PRK06837.1"/>
    <property type="match status" value="1"/>
</dbReference>
<dbReference type="InterPro" id="IPR050072">
    <property type="entry name" value="Peptidase_M20A"/>
</dbReference>
<comment type="similarity">
    <text evidence="3">Belongs to the peptidase M20A family.</text>
</comment>
<evidence type="ECO:0000256" key="7">
    <source>
        <dbReference type="ARBA" id="ARBA00023285"/>
    </source>
</evidence>
<dbReference type="InterPro" id="IPR036264">
    <property type="entry name" value="Bact_exopeptidase_dim_dom"/>
</dbReference>
<evidence type="ECO:0000256" key="5">
    <source>
        <dbReference type="ARBA" id="ARBA00022801"/>
    </source>
</evidence>
<keyword evidence="10" id="KW-1185">Reference proteome</keyword>
<keyword evidence="4" id="KW-0479">Metal-binding</keyword>
<evidence type="ECO:0000256" key="4">
    <source>
        <dbReference type="ARBA" id="ARBA00022723"/>
    </source>
</evidence>
<dbReference type="InterPro" id="IPR010182">
    <property type="entry name" value="ArgE/DapE"/>
</dbReference>
<evidence type="ECO:0000259" key="8">
    <source>
        <dbReference type="Pfam" id="PF07687"/>
    </source>
</evidence>
<dbReference type="Proteomes" id="UP000252884">
    <property type="component" value="Unassembled WGS sequence"/>
</dbReference>
<dbReference type="GO" id="GO:0046872">
    <property type="term" value="F:metal ion binding"/>
    <property type="evidence" value="ECO:0007669"/>
    <property type="project" value="UniProtKB-KW"/>
</dbReference>
<dbReference type="RefSeq" id="WP_114470226.1">
    <property type="nucleotide sequence ID" value="NZ_QPJK01000007.1"/>
</dbReference>
<dbReference type="EMBL" id="QPJK01000007">
    <property type="protein sequence ID" value="RCW68697.1"/>
    <property type="molecule type" value="Genomic_DNA"/>
</dbReference>
<dbReference type="PANTHER" id="PTHR43808">
    <property type="entry name" value="ACETYLORNITHINE DEACETYLASE"/>
    <property type="match status" value="1"/>
</dbReference>
<dbReference type="InterPro" id="IPR002933">
    <property type="entry name" value="Peptidase_M20"/>
</dbReference>
<dbReference type="Gene3D" id="3.30.70.360">
    <property type="match status" value="1"/>
</dbReference>
<keyword evidence="7" id="KW-0170">Cobalt</keyword>
<evidence type="ECO:0000256" key="2">
    <source>
        <dbReference type="ARBA" id="ARBA00001947"/>
    </source>
</evidence>
<dbReference type="SUPFAM" id="SSF55031">
    <property type="entry name" value="Bacterial exopeptidase dimerisation domain"/>
    <property type="match status" value="1"/>
</dbReference>
<sequence length="436" mass="46734">MHDDFARLSRSARSDESAIVSAAHALRDDAVAMLQDLVAQPSLLGQEQGAQDVMERAFHALGLRVDRFAIDEAQLREHPAYSPSIVSYDGRTNVVGIHAPSGAAGGKSLIFNGHIDVVPVGAEALWSHPPFQPFVDGDRLYGRGACDMKAGLVAYTMAFKALQSLGLEPAAQVVLQSVIEEECTGNGALACLVAGYRADAAIIPEPLGGIMTCQMGVLWLRLEVLGKPVHASVAQTGVGAIDFSMYLFARLKELEARWNAPSARYRCFAHHQHPVNFNLGRIEGGEWASSVPTACRSDIRIGFYPGIPVGQVKAEVEALLAQAYAAHPASAALQYRVVYAGFQADGFDLPLDAPVVRTLQQCHADIAGAPLEPSAFTGTTDAKFFNLYGDTPAVCYGPSGASFHGIDEWVSLDSLMEVTAVLAVFMARWCGLQPRR</sequence>
<comment type="caution">
    <text evidence="9">The sequence shown here is derived from an EMBL/GenBank/DDBJ whole genome shotgun (WGS) entry which is preliminary data.</text>
</comment>
<evidence type="ECO:0000256" key="1">
    <source>
        <dbReference type="ARBA" id="ARBA00001941"/>
    </source>
</evidence>
<comment type="cofactor">
    <cofactor evidence="2">
        <name>Zn(2+)</name>
        <dbReference type="ChEBI" id="CHEBI:29105"/>
    </cofactor>
</comment>
<evidence type="ECO:0000313" key="10">
    <source>
        <dbReference type="Proteomes" id="UP000252884"/>
    </source>
</evidence>
<dbReference type="OrthoDB" id="3665926at2"/>
<dbReference type="NCBIfam" id="TIGR01910">
    <property type="entry name" value="DapE-ArgE"/>
    <property type="match status" value="1"/>
</dbReference>
<organism evidence="9 10">
    <name type="scientific">Pseudorhodoferax soli</name>
    <dbReference type="NCBI Taxonomy" id="545864"/>
    <lineage>
        <taxon>Bacteria</taxon>
        <taxon>Pseudomonadati</taxon>
        <taxon>Pseudomonadota</taxon>
        <taxon>Betaproteobacteria</taxon>
        <taxon>Burkholderiales</taxon>
        <taxon>Comamonadaceae</taxon>
    </lineage>
</organism>
<comment type="cofactor">
    <cofactor evidence="1">
        <name>Co(2+)</name>
        <dbReference type="ChEBI" id="CHEBI:48828"/>
    </cofactor>
</comment>
<dbReference type="AlphaFoldDB" id="A0A368XQA1"/>
<feature type="domain" description="Peptidase M20 dimerisation" evidence="8">
    <location>
        <begin position="215"/>
        <end position="326"/>
    </location>
</feature>
<dbReference type="Pfam" id="PF01546">
    <property type="entry name" value="Peptidase_M20"/>
    <property type="match status" value="1"/>
</dbReference>
<dbReference type="PANTHER" id="PTHR43808:SF25">
    <property type="entry name" value="PEPTIDASE M20 DIMERISATION DOMAIN-CONTAINING PROTEIN"/>
    <property type="match status" value="1"/>
</dbReference>
<dbReference type="SUPFAM" id="SSF53187">
    <property type="entry name" value="Zn-dependent exopeptidases"/>
    <property type="match status" value="1"/>
</dbReference>
<name>A0A368XQA1_9BURK</name>
<dbReference type="InterPro" id="IPR011650">
    <property type="entry name" value="Peptidase_M20_dimer"/>
</dbReference>
<dbReference type="Pfam" id="PF07687">
    <property type="entry name" value="M20_dimer"/>
    <property type="match status" value="1"/>
</dbReference>
<keyword evidence="6" id="KW-0862">Zinc</keyword>
<keyword evidence="5" id="KW-0378">Hydrolase</keyword>
<dbReference type="GO" id="GO:0016787">
    <property type="term" value="F:hydrolase activity"/>
    <property type="evidence" value="ECO:0007669"/>
    <property type="project" value="UniProtKB-KW"/>
</dbReference>
<evidence type="ECO:0000256" key="6">
    <source>
        <dbReference type="ARBA" id="ARBA00022833"/>
    </source>
</evidence>
<protein>
    <submittedName>
        <fullName evidence="9">Acetylornithine deacetylase</fullName>
    </submittedName>
</protein>
<proteinExistence type="inferred from homology"/>
<evidence type="ECO:0000313" key="9">
    <source>
        <dbReference type="EMBL" id="RCW68697.1"/>
    </source>
</evidence>
<evidence type="ECO:0000256" key="3">
    <source>
        <dbReference type="ARBA" id="ARBA00006247"/>
    </source>
</evidence>
<accession>A0A368XQA1</accession>
<gene>
    <name evidence="9" type="ORF">DES41_107219</name>
</gene>
<dbReference type="Gene3D" id="3.40.630.10">
    <property type="entry name" value="Zn peptidases"/>
    <property type="match status" value="1"/>
</dbReference>